<dbReference type="Pfam" id="PF20151">
    <property type="entry name" value="DUF6533"/>
    <property type="match status" value="1"/>
</dbReference>
<organism evidence="2 3">
    <name type="scientific">Postia placenta MAD-698-R-SB12</name>
    <dbReference type="NCBI Taxonomy" id="670580"/>
    <lineage>
        <taxon>Eukaryota</taxon>
        <taxon>Fungi</taxon>
        <taxon>Dikarya</taxon>
        <taxon>Basidiomycota</taxon>
        <taxon>Agaricomycotina</taxon>
        <taxon>Agaricomycetes</taxon>
        <taxon>Polyporales</taxon>
        <taxon>Adustoporiaceae</taxon>
        <taxon>Rhodonia</taxon>
    </lineage>
</organism>
<keyword evidence="3" id="KW-1185">Reference proteome</keyword>
<sequence length="228" mass="26563">MCLPIHFRELAPPYFELTSHAFGTDIPPARVDNTSLHRDLQSQRLAGAQMYSTTRYIRFIHLYAKLVRPAMSMSSSASMPFQWCSMGINYFLFPSVPVHLAVMATLAADPTFIEGFLGMLQKLGNAYRTSRSFCNSTREPDVLNLSVAAMVVMLYDYVLSFEEEVEYMWRGRFVWPRLLFWLNRYWPMLNLIYDNISLSTTYIADVPMHILVEMVHVRDDHHQDFNIR</sequence>
<dbReference type="Proteomes" id="UP000194127">
    <property type="component" value="Unassembled WGS sequence"/>
</dbReference>
<evidence type="ECO:0000313" key="2">
    <source>
        <dbReference type="EMBL" id="OSX62295.1"/>
    </source>
</evidence>
<dbReference type="InterPro" id="IPR045340">
    <property type="entry name" value="DUF6533"/>
</dbReference>
<dbReference type="AlphaFoldDB" id="A0A1X6N0Z1"/>
<gene>
    <name evidence="2" type="ORF">POSPLADRAFT_1033931</name>
</gene>
<dbReference type="EMBL" id="KZ110597">
    <property type="protein sequence ID" value="OSX62295.1"/>
    <property type="molecule type" value="Genomic_DNA"/>
</dbReference>
<dbReference type="OrthoDB" id="2803471at2759"/>
<name>A0A1X6N0Z1_9APHY</name>
<evidence type="ECO:0000259" key="1">
    <source>
        <dbReference type="Pfam" id="PF20151"/>
    </source>
</evidence>
<dbReference type="GeneID" id="36321920"/>
<dbReference type="RefSeq" id="XP_024339089.1">
    <property type="nucleotide sequence ID" value="XM_024476970.1"/>
</dbReference>
<reference evidence="2 3" key="1">
    <citation type="submission" date="2017-04" db="EMBL/GenBank/DDBJ databases">
        <title>Genome Sequence of the Model Brown-Rot Fungus Postia placenta SB12.</title>
        <authorList>
            <consortium name="DOE Joint Genome Institute"/>
            <person name="Gaskell J."/>
            <person name="Kersten P."/>
            <person name="Larrondo L.F."/>
            <person name="Canessa P."/>
            <person name="Martinez D."/>
            <person name="Hibbett D."/>
            <person name="Schmoll M."/>
            <person name="Kubicek C.P."/>
            <person name="Martinez A.T."/>
            <person name="Yadav J."/>
            <person name="Master E."/>
            <person name="Magnuson J.K."/>
            <person name="James T."/>
            <person name="Yaver D."/>
            <person name="Berka R."/>
            <person name="Labutti K."/>
            <person name="Lipzen A."/>
            <person name="Aerts A."/>
            <person name="Barry K."/>
            <person name="Henrissat B."/>
            <person name="Blanchette R."/>
            <person name="Grigoriev I."/>
            <person name="Cullen D."/>
        </authorList>
    </citation>
    <scope>NUCLEOTIDE SEQUENCE [LARGE SCALE GENOMIC DNA]</scope>
    <source>
        <strain evidence="2 3">MAD-698-R-SB12</strain>
    </source>
</reference>
<accession>A0A1X6N0Z1</accession>
<feature type="domain" description="DUF6533" evidence="1">
    <location>
        <begin position="145"/>
        <end position="189"/>
    </location>
</feature>
<protein>
    <recommendedName>
        <fullName evidence="1">DUF6533 domain-containing protein</fullName>
    </recommendedName>
</protein>
<evidence type="ECO:0000313" key="3">
    <source>
        <dbReference type="Proteomes" id="UP000194127"/>
    </source>
</evidence>
<proteinExistence type="predicted"/>